<comment type="caution">
    <text evidence="3">The sequence shown here is derived from an EMBL/GenBank/DDBJ whole genome shotgun (WGS) entry which is preliminary data.</text>
</comment>
<accession>A0A846LMA1</accession>
<keyword evidence="1" id="KW-0472">Membrane</keyword>
<dbReference type="Proteomes" id="UP000552836">
    <property type="component" value="Unassembled WGS sequence"/>
</dbReference>
<dbReference type="AlphaFoldDB" id="A0A846LMA1"/>
<dbReference type="RefSeq" id="WP_166755738.1">
    <property type="nucleotide sequence ID" value="NZ_BAABJU010000023.1"/>
</dbReference>
<feature type="transmembrane region" description="Helical" evidence="1">
    <location>
        <begin position="342"/>
        <end position="364"/>
    </location>
</feature>
<evidence type="ECO:0000313" key="3">
    <source>
        <dbReference type="EMBL" id="NIH68541.1"/>
    </source>
</evidence>
<feature type="transmembrane region" description="Helical" evidence="1">
    <location>
        <begin position="237"/>
        <end position="254"/>
    </location>
</feature>
<feature type="transmembrane region" description="Helical" evidence="1">
    <location>
        <begin position="503"/>
        <end position="524"/>
    </location>
</feature>
<feature type="transmembrane region" description="Helical" evidence="1">
    <location>
        <begin position="438"/>
        <end position="457"/>
    </location>
</feature>
<name>A0A846LMA1_9ACTN</name>
<organism evidence="3 4">
    <name type="scientific">Modestobacter marinus</name>
    <dbReference type="NCBI Taxonomy" id="477641"/>
    <lineage>
        <taxon>Bacteria</taxon>
        <taxon>Bacillati</taxon>
        <taxon>Actinomycetota</taxon>
        <taxon>Actinomycetes</taxon>
        <taxon>Geodermatophilales</taxon>
        <taxon>Geodermatophilaceae</taxon>
        <taxon>Modestobacter</taxon>
    </lineage>
</organism>
<feature type="transmembrane region" description="Helical" evidence="1">
    <location>
        <begin position="24"/>
        <end position="41"/>
    </location>
</feature>
<feature type="transmembrane region" description="Helical" evidence="1">
    <location>
        <begin position="295"/>
        <end position="313"/>
    </location>
</feature>
<feature type="transmembrane region" description="Helical" evidence="1">
    <location>
        <begin position="129"/>
        <end position="156"/>
    </location>
</feature>
<keyword evidence="5" id="KW-1185">Reference proteome</keyword>
<evidence type="ECO:0000313" key="4">
    <source>
        <dbReference type="Proteomes" id="UP000552836"/>
    </source>
</evidence>
<feature type="transmembrane region" description="Helical" evidence="1">
    <location>
        <begin position="78"/>
        <end position="100"/>
    </location>
</feature>
<sequence>MSGATLAGTTELLRFAVRRDRLRLPIWLLAGGALMATQSTSNQTFYRTPEALAAYRASAGSNAASIAFSGPPVGLDTVAGTVAFEISTSLVVLTVLMAMFTTTRHTRADEEAGRTELVRSAQVGRHAPLVAATVLAALACAGMGVAIAAGAALTGLPVQGSVLLGSATASVGLVFTGVTAVCVQLTGVTRGVYGLVGGVLGVSLVVRAIGDITGSGLSWGSPVGWAQATHPWSADRWWPLLLPLAGTSVLVLAARRLLDRRDLGAGLLQPRPGAATAPRQLSSALGLAWRLHRGALAAWAVGISLLGLVYGGLAESVETLIGDNPDAQVFFQTSSTTDLVDAYLGVTLQMTALMVAGYAVSATIRARSEETSGRAEPVLATGVSRLRWLGSHLTVALLGATALLGLGGLATGVSRAVATGDAGAVLRLAGAALGYTPAVWVVAGLAAALVGAVPSAAAPTAWTVFGLLLVITLFAESFDWPGWVGGLSPLARTPTVPAEEWAAPPLLVLGGLAGALLALGLGAFRRRDLTTA</sequence>
<feature type="transmembrane region" description="Helical" evidence="1">
    <location>
        <begin position="464"/>
        <end position="483"/>
    </location>
</feature>
<reference evidence="5" key="2">
    <citation type="journal article" date="2019" name="Int. J. Syst. Evol. Microbiol.">
        <title>The Global Catalogue of Microorganisms (GCM) 10K type strain sequencing project: providing services to taxonomists for standard genome sequencing and annotation.</title>
        <authorList>
            <consortium name="The Broad Institute Genomics Platform"/>
            <consortium name="The Broad Institute Genome Sequencing Center for Infectious Disease"/>
            <person name="Wu L."/>
            <person name="Ma J."/>
        </authorList>
    </citation>
    <scope>NUCLEOTIDE SEQUENCE [LARGE SCALE GENOMIC DNA]</scope>
    <source>
        <strain evidence="5">CGMCC 4.5581</strain>
    </source>
</reference>
<evidence type="ECO:0000256" key="1">
    <source>
        <dbReference type="SAM" id="Phobius"/>
    </source>
</evidence>
<feature type="transmembrane region" description="Helical" evidence="1">
    <location>
        <begin position="192"/>
        <end position="210"/>
    </location>
</feature>
<evidence type="ECO:0000313" key="5">
    <source>
        <dbReference type="Proteomes" id="UP000648663"/>
    </source>
</evidence>
<evidence type="ECO:0000313" key="2">
    <source>
        <dbReference type="EMBL" id="GGL58032.1"/>
    </source>
</evidence>
<protein>
    <submittedName>
        <fullName evidence="3">ABC-2 type transport system permease protein</fullName>
    </submittedName>
    <submittedName>
        <fullName evidence="2">Exporter of polyketide antibiotics</fullName>
    </submittedName>
</protein>
<reference evidence="3 4" key="3">
    <citation type="submission" date="2020-02" db="EMBL/GenBank/DDBJ databases">
        <title>Sequencing the genomes of 1000 actinobacteria strains.</title>
        <authorList>
            <person name="Klenk H.-P."/>
        </authorList>
    </citation>
    <scope>NUCLEOTIDE SEQUENCE [LARGE SCALE GENOMIC DNA]</scope>
    <source>
        <strain evidence="3 4">DSM 45201</strain>
    </source>
</reference>
<keyword evidence="1" id="KW-1133">Transmembrane helix</keyword>
<reference evidence="2" key="1">
    <citation type="journal article" date="2014" name="Int. J. Syst. Evol. Microbiol.">
        <title>Complete genome of a new Firmicutes species belonging to the dominant human colonic microbiota ('Ruminococcus bicirculans') reveals two chromosomes and a selective capacity to utilize plant glucans.</title>
        <authorList>
            <consortium name="NISC Comparative Sequencing Program"/>
            <person name="Wegmann U."/>
            <person name="Louis P."/>
            <person name="Goesmann A."/>
            <person name="Henrissat B."/>
            <person name="Duncan S.H."/>
            <person name="Flint H.J."/>
        </authorList>
    </citation>
    <scope>NUCLEOTIDE SEQUENCE</scope>
    <source>
        <strain evidence="2">CGMCC 4.5581</strain>
    </source>
</reference>
<feature type="transmembrane region" description="Helical" evidence="1">
    <location>
        <begin position="395"/>
        <end position="418"/>
    </location>
</feature>
<dbReference type="EMBL" id="BMMI01000002">
    <property type="protein sequence ID" value="GGL58032.1"/>
    <property type="molecule type" value="Genomic_DNA"/>
</dbReference>
<keyword evidence="1" id="KW-0812">Transmembrane</keyword>
<reference evidence="2" key="4">
    <citation type="submission" date="2024-05" db="EMBL/GenBank/DDBJ databases">
        <authorList>
            <person name="Sun Q."/>
            <person name="Zhou Y."/>
        </authorList>
    </citation>
    <scope>NUCLEOTIDE SEQUENCE</scope>
    <source>
        <strain evidence="2">CGMCC 4.5581</strain>
    </source>
</reference>
<feature type="transmembrane region" description="Helical" evidence="1">
    <location>
        <begin position="162"/>
        <end position="185"/>
    </location>
</feature>
<dbReference type="EMBL" id="JAAMPA010000001">
    <property type="protein sequence ID" value="NIH68541.1"/>
    <property type="molecule type" value="Genomic_DNA"/>
</dbReference>
<dbReference type="Proteomes" id="UP000648663">
    <property type="component" value="Unassembled WGS sequence"/>
</dbReference>
<proteinExistence type="predicted"/>
<gene>
    <name evidence="3" type="ORF">FB380_002987</name>
    <name evidence="2" type="ORF">GCM10011589_12620</name>
</gene>